<feature type="domain" description="Major facilitator superfamily (MFS) profile" evidence="8">
    <location>
        <begin position="16"/>
        <end position="406"/>
    </location>
</feature>
<protein>
    <submittedName>
        <fullName evidence="9">MFS transporter</fullName>
    </submittedName>
</protein>
<comment type="caution">
    <text evidence="9">The sequence shown here is derived from an EMBL/GenBank/DDBJ whole genome shotgun (WGS) entry which is preliminary data.</text>
</comment>
<dbReference type="Proteomes" id="UP000282515">
    <property type="component" value="Unassembled WGS sequence"/>
</dbReference>
<dbReference type="AlphaFoldDB" id="A0A3L8PPV9"/>
<evidence type="ECO:0000256" key="7">
    <source>
        <dbReference type="SAM" id="Phobius"/>
    </source>
</evidence>
<evidence type="ECO:0000256" key="5">
    <source>
        <dbReference type="ARBA" id="ARBA00022989"/>
    </source>
</evidence>
<dbReference type="InterPro" id="IPR036259">
    <property type="entry name" value="MFS_trans_sf"/>
</dbReference>
<accession>A0A3L8PPV9</accession>
<dbReference type="InterPro" id="IPR010290">
    <property type="entry name" value="TM_effector"/>
</dbReference>
<feature type="transmembrane region" description="Helical" evidence="7">
    <location>
        <begin position="318"/>
        <end position="337"/>
    </location>
</feature>
<dbReference type="GO" id="GO:0005886">
    <property type="term" value="C:plasma membrane"/>
    <property type="evidence" value="ECO:0007669"/>
    <property type="project" value="UniProtKB-SubCell"/>
</dbReference>
<evidence type="ECO:0000256" key="6">
    <source>
        <dbReference type="ARBA" id="ARBA00023136"/>
    </source>
</evidence>
<proteinExistence type="predicted"/>
<name>A0A3L8PPV9_9ACTN</name>
<dbReference type="EMBL" id="RDBF01000001">
    <property type="protein sequence ID" value="RLV57407.1"/>
    <property type="molecule type" value="Genomic_DNA"/>
</dbReference>
<organism evidence="9 10">
    <name type="scientific">Aeromicrobium phragmitis</name>
    <dbReference type="NCBI Taxonomy" id="2478914"/>
    <lineage>
        <taxon>Bacteria</taxon>
        <taxon>Bacillati</taxon>
        <taxon>Actinomycetota</taxon>
        <taxon>Actinomycetes</taxon>
        <taxon>Propionibacteriales</taxon>
        <taxon>Nocardioidaceae</taxon>
        <taxon>Aeromicrobium</taxon>
    </lineage>
</organism>
<dbReference type="PANTHER" id="PTHR23513">
    <property type="entry name" value="INTEGRAL MEMBRANE EFFLUX PROTEIN-RELATED"/>
    <property type="match status" value="1"/>
</dbReference>
<evidence type="ECO:0000313" key="9">
    <source>
        <dbReference type="EMBL" id="RLV57407.1"/>
    </source>
</evidence>
<dbReference type="Pfam" id="PF05977">
    <property type="entry name" value="MFS_3"/>
    <property type="match status" value="1"/>
</dbReference>
<feature type="transmembrane region" description="Helical" evidence="7">
    <location>
        <begin position="294"/>
        <end position="312"/>
    </location>
</feature>
<evidence type="ECO:0000256" key="1">
    <source>
        <dbReference type="ARBA" id="ARBA00004651"/>
    </source>
</evidence>
<sequence>MPNGNLRSPTDSLGGQFPLLLGSSATSNLADGIVKVALPLIAVQWTDSPVLVGGILAASTLPWLLFALPAGLLVDALDRRRAMMLANLLRASALALASISILVGEHSLWMLYATAFVLGSAETVHDTAAQSLLPSVVAPAALERANGRLSTAEVTTNGFAGPPLGGLLISVSAVLGVVIPAGLWIVALLALFALSVTPQARPVGPLRWRHELLGGIRFAWANTVLRTMAGMVALCNLATSAFLGSFVVYAVGPNSVLGATAFQYGLLMALAGVGSVLGALGAAKAASVMGRGRLLALSLLGMASFIGAPSIVPALSALTVTFLIGGAAVAVWNVVTVSFRQRITPDALLGRVNAIYRLLTWGTIPVGALLGGSIGSLVGLTELFALAAGAAIVSLVGLRWVNESSMAENELRA</sequence>
<dbReference type="RefSeq" id="WP_121792815.1">
    <property type="nucleotide sequence ID" value="NZ_RDBF01000001.1"/>
</dbReference>
<evidence type="ECO:0000256" key="4">
    <source>
        <dbReference type="ARBA" id="ARBA00022692"/>
    </source>
</evidence>
<dbReference type="SUPFAM" id="SSF103473">
    <property type="entry name" value="MFS general substrate transporter"/>
    <property type="match status" value="1"/>
</dbReference>
<keyword evidence="5 7" id="KW-1133">Transmembrane helix</keyword>
<keyword evidence="2" id="KW-0813">Transport</keyword>
<keyword evidence="10" id="KW-1185">Reference proteome</keyword>
<evidence type="ECO:0000313" key="10">
    <source>
        <dbReference type="Proteomes" id="UP000282515"/>
    </source>
</evidence>
<evidence type="ECO:0000256" key="3">
    <source>
        <dbReference type="ARBA" id="ARBA00022475"/>
    </source>
</evidence>
<feature type="transmembrane region" description="Helical" evidence="7">
    <location>
        <begin position="85"/>
        <end position="103"/>
    </location>
</feature>
<keyword evidence="3" id="KW-1003">Cell membrane</keyword>
<gene>
    <name evidence="9" type="ORF">D9V41_01870</name>
</gene>
<dbReference type="GO" id="GO:0022857">
    <property type="term" value="F:transmembrane transporter activity"/>
    <property type="evidence" value="ECO:0007669"/>
    <property type="project" value="InterPro"/>
</dbReference>
<feature type="transmembrane region" description="Helical" evidence="7">
    <location>
        <begin position="50"/>
        <end position="73"/>
    </location>
</feature>
<comment type="subcellular location">
    <subcellularLocation>
        <location evidence="1">Cell membrane</location>
        <topology evidence="1">Multi-pass membrane protein</topology>
    </subcellularLocation>
</comment>
<dbReference type="PROSITE" id="PS50850">
    <property type="entry name" value="MFS"/>
    <property type="match status" value="1"/>
</dbReference>
<keyword evidence="6 7" id="KW-0472">Membrane</keyword>
<feature type="transmembrane region" description="Helical" evidence="7">
    <location>
        <begin position="167"/>
        <end position="194"/>
    </location>
</feature>
<evidence type="ECO:0000259" key="8">
    <source>
        <dbReference type="PROSITE" id="PS50850"/>
    </source>
</evidence>
<dbReference type="OrthoDB" id="145388at2"/>
<dbReference type="CDD" id="cd06173">
    <property type="entry name" value="MFS_MefA_like"/>
    <property type="match status" value="1"/>
</dbReference>
<feature type="transmembrane region" description="Helical" evidence="7">
    <location>
        <begin position="261"/>
        <end position="282"/>
    </location>
</feature>
<feature type="transmembrane region" description="Helical" evidence="7">
    <location>
        <begin position="227"/>
        <end position="249"/>
    </location>
</feature>
<dbReference type="PANTHER" id="PTHR23513:SF6">
    <property type="entry name" value="MAJOR FACILITATOR SUPERFAMILY ASSOCIATED DOMAIN-CONTAINING PROTEIN"/>
    <property type="match status" value="1"/>
</dbReference>
<keyword evidence="4 7" id="KW-0812">Transmembrane</keyword>
<feature type="transmembrane region" description="Helical" evidence="7">
    <location>
        <begin position="383"/>
        <end position="402"/>
    </location>
</feature>
<reference evidence="9 10" key="1">
    <citation type="submission" date="2018-10" db="EMBL/GenBank/DDBJ databases">
        <title>Aeromicrobium sp. 9W16Y-2 whole genome shotgun sequence.</title>
        <authorList>
            <person name="Li F."/>
        </authorList>
    </citation>
    <scope>NUCLEOTIDE SEQUENCE [LARGE SCALE GENOMIC DNA]</scope>
    <source>
        <strain evidence="9 10">9W16Y-2</strain>
    </source>
</reference>
<evidence type="ECO:0000256" key="2">
    <source>
        <dbReference type="ARBA" id="ARBA00022448"/>
    </source>
</evidence>
<feature type="transmembrane region" description="Helical" evidence="7">
    <location>
        <begin position="358"/>
        <end position="377"/>
    </location>
</feature>
<dbReference type="Gene3D" id="1.20.1250.20">
    <property type="entry name" value="MFS general substrate transporter like domains"/>
    <property type="match status" value="1"/>
</dbReference>
<dbReference type="InterPro" id="IPR020846">
    <property type="entry name" value="MFS_dom"/>
</dbReference>